<dbReference type="EMBL" id="CP061171">
    <property type="protein sequence ID" value="QNR86746.1"/>
    <property type="molecule type" value="Genomic_DNA"/>
</dbReference>
<dbReference type="RefSeq" id="WP_190328825.1">
    <property type="nucleotide sequence ID" value="NZ_CP061171.1"/>
</dbReference>
<evidence type="ECO:0000313" key="2">
    <source>
        <dbReference type="EMBL" id="QNR86746.1"/>
    </source>
</evidence>
<sequence length="165" mass="18655">MKLLSTKIFLFLIGISFCASAQWSKKQEVQFTVQIFNLGKTIGLSDSQATDYTICCIEKFKVKMPDPSKVSPDQAKVIGKEIGAICLENMTLNFKWTEASEDFVKNYFNSQKELSVLSKEARDKFNSCVIQKLKTRYPNGFSKLPEDVASEIGKKCIESVLDEKK</sequence>
<protein>
    <submittedName>
        <fullName evidence="2">Uncharacterized protein</fullName>
    </submittedName>
</protein>
<evidence type="ECO:0000313" key="3">
    <source>
        <dbReference type="Proteomes" id="UP000516439"/>
    </source>
</evidence>
<feature type="chain" id="PRO_5047152169" evidence="1">
    <location>
        <begin position="22"/>
        <end position="165"/>
    </location>
</feature>
<name>A0ABX6TMK8_9SPHI</name>
<keyword evidence="1" id="KW-0732">Signal</keyword>
<feature type="signal peptide" evidence="1">
    <location>
        <begin position="1"/>
        <end position="21"/>
    </location>
</feature>
<reference evidence="2 3" key="1">
    <citation type="submission" date="2020-09" db="EMBL/GenBank/DDBJ databases">
        <title>Pedobacter sp. SW-16 isolated from soil near Yeocheon.</title>
        <authorList>
            <person name="Im H.S."/>
            <person name="Joung Y."/>
            <person name="Lee S.-S."/>
        </authorList>
    </citation>
    <scope>NUCLEOTIDE SEQUENCE [LARGE SCALE GENOMIC DNA]</scope>
    <source>
        <strain evidence="2 3">SW-16</strain>
    </source>
</reference>
<accession>A0ABX6TMK8</accession>
<organism evidence="2 3">
    <name type="scientific">Pedobacter riviphilus</name>
    <dbReference type="NCBI Taxonomy" id="2766984"/>
    <lineage>
        <taxon>Bacteria</taxon>
        <taxon>Pseudomonadati</taxon>
        <taxon>Bacteroidota</taxon>
        <taxon>Sphingobacteriia</taxon>
        <taxon>Sphingobacteriales</taxon>
        <taxon>Sphingobacteriaceae</taxon>
        <taxon>Pedobacter</taxon>
    </lineage>
</organism>
<dbReference type="Proteomes" id="UP000516439">
    <property type="component" value="Chromosome"/>
</dbReference>
<evidence type="ECO:0000256" key="1">
    <source>
        <dbReference type="SAM" id="SignalP"/>
    </source>
</evidence>
<gene>
    <name evidence="2" type="ORF">H9N25_10355</name>
</gene>
<proteinExistence type="predicted"/>
<keyword evidence="3" id="KW-1185">Reference proteome</keyword>